<evidence type="ECO:0000313" key="2">
    <source>
        <dbReference type="Proteomes" id="UP001303046"/>
    </source>
</evidence>
<dbReference type="Proteomes" id="UP001303046">
    <property type="component" value="Unassembled WGS sequence"/>
</dbReference>
<reference evidence="1 2" key="1">
    <citation type="submission" date="2023-08" db="EMBL/GenBank/DDBJ databases">
        <title>A Necator americanus chromosomal reference genome.</title>
        <authorList>
            <person name="Ilik V."/>
            <person name="Petrzelkova K.J."/>
            <person name="Pardy F."/>
            <person name="Fuh T."/>
            <person name="Niatou-Singa F.S."/>
            <person name="Gouil Q."/>
            <person name="Baker L."/>
            <person name="Ritchie M.E."/>
            <person name="Jex A.R."/>
            <person name="Gazzola D."/>
            <person name="Li H."/>
            <person name="Toshio Fujiwara R."/>
            <person name="Zhan B."/>
            <person name="Aroian R.V."/>
            <person name="Pafco B."/>
            <person name="Schwarz E.M."/>
        </authorList>
    </citation>
    <scope>NUCLEOTIDE SEQUENCE [LARGE SCALE GENOMIC DNA]</scope>
    <source>
        <strain evidence="1 2">Aroian</strain>
        <tissue evidence="1">Whole animal</tissue>
    </source>
</reference>
<protein>
    <submittedName>
        <fullName evidence="1">Uncharacterized protein</fullName>
    </submittedName>
</protein>
<dbReference type="EMBL" id="JAVFWL010000003">
    <property type="protein sequence ID" value="KAK6746021.1"/>
    <property type="molecule type" value="Genomic_DNA"/>
</dbReference>
<comment type="caution">
    <text evidence="1">The sequence shown here is derived from an EMBL/GenBank/DDBJ whole genome shotgun (WGS) entry which is preliminary data.</text>
</comment>
<keyword evidence="2" id="KW-1185">Reference proteome</keyword>
<gene>
    <name evidence="1" type="primary">Necator_chrIII.g13015</name>
    <name evidence="1" type="ORF">RB195_012248</name>
</gene>
<name>A0ABR1D9C0_NECAM</name>
<accession>A0ABR1D9C0</accession>
<sequence length="114" mass="13479">MLEVDPHHQRSQAARLPIWNLAHYDVGISNLSSTVWSDANRSTGFEEFVEFKLEEATLLRKRKLWTEAVKEDLRTLGVDWQFRRVGFRWTWNSDEWIDSVQALAEDREGWAELC</sequence>
<evidence type="ECO:0000313" key="1">
    <source>
        <dbReference type="EMBL" id="KAK6746021.1"/>
    </source>
</evidence>
<organism evidence="1 2">
    <name type="scientific">Necator americanus</name>
    <name type="common">Human hookworm</name>
    <dbReference type="NCBI Taxonomy" id="51031"/>
    <lineage>
        <taxon>Eukaryota</taxon>
        <taxon>Metazoa</taxon>
        <taxon>Ecdysozoa</taxon>
        <taxon>Nematoda</taxon>
        <taxon>Chromadorea</taxon>
        <taxon>Rhabditida</taxon>
        <taxon>Rhabditina</taxon>
        <taxon>Rhabditomorpha</taxon>
        <taxon>Strongyloidea</taxon>
        <taxon>Ancylostomatidae</taxon>
        <taxon>Bunostominae</taxon>
        <taxon>Necator</taxon>
    </lineage>
</organism>
<proteinExistence type="predicted"/>